<reference evidence="6 7" key="1">
    <citation type="submission" date="2016-10" db="EMBL/GenBank/DDBJ databases">
        <authorList>
            <person name="Varghese N."/>
            <person name="Submissions S."/>
        </authorList>
    </citation>
    <scope>NUCLEOTIDE SEQUENCE [LARGE SCALE GENOMIC DNA]</scope>
    <source>
        <strain evidence="6 7">WCC6</strain>
    </source>
</reference>
<keyword evidence="2" id="KW-0963">Cytoplasm</keyword>
<protein>
    <submittedName>
        <fullName evidence="6">Regulator of cell morphogenesis and NO signaling</fullName>
    </submittedName>
</protein>
<evidence type="ECO:0000256" key="3">
    <source>
        <dbReference type="ARBA" id="ARBA00022723"/>
    </source>
</evidence>
<keyword evidence="3" id="KW-0479">Metal-binding</keyword>
<evidence type="ECO:0000256" key="1">
    <source>
        <dbReference type="ARBA" id="ARBA00004496"/>
    </source>
</evidence>
<accession>A0A1H2UY56</accession>
<evidence type="ECO:0000256" key="2">
    <source>
        <dbReference type="ARBA" id="ARBA00022490"/>
    </source>
</evidence>
<evidence type="ECO:0000259" key="5">
    <source>
        <dbReference type="Pfam" id="PF01814"/>
    </source>
</evidence>
<dbReference type="Gene3D" id="1.20.120.520">
    <property type="entry name" value="nmb1532 protein domain like"/>
    <property type="match status" value="1"/>
</dbReference>
<keyword evidence="4" id="KW-0408">Iron</keyword>
<organism evidence="6 7">
    <name type="scientific">Acidaminococcus fermentans</name>
    <dbReference type="NCBI Taxonomy" id="905"/>
    <lineage>
        <taxon>Bacteria</taxon>
        <taxon>Bacillati</taxon>
        <taxon>Bacillota</taxon>
        <taxon>Negativicutes</taxon>
        <taxon>Acidaminococcales</taxon>
        <taxon>Acidaminococcaceae</taxon>
        <taxon>Acidaminococcus</taxon>
    </lineage>
</organism>
<dbReference type="Pfam" id="PF01814">
    <property type="entry name" value="Hemerythrin"/>
    <property type="match status" value="1"/>
</dbReference>
<gene>
    <name evidence="6" type="ORF">SAMN05216495_10375</name>
</gene>
<evidence type="ECO:0000313" key="7">
    <source>
        <dbReference type="Proteomes" id="UP000182379"/>
    </source>
</evidence>
<proteinExistence type="predicted"/>
<dbReference type="SUPFAM" id="SSF140683">
    <property type="entry name" value="SP0561-like"/>
    <property type="match status" value="1"/>
</dbReference>
<dbReference type="EMBL" id="FNOP01000003">
    <property type="protein sequence ID" value="SDW61020.1"/>
    <property type="molecule type" value="Genomic_DNA"/>
</dbReference>
<dbReference type="Pfam" id="PF04405">
    <property type="entry name" value="ScdA_N"/>
    <property type="match status" value="1"/>
</dbReference>
<dbReference type="InterPro" id="IPR019903">
    <property type="entry name" value="RIC_family"/>
</dbReference>
<feature type="domain" description="Hemerythrin-like" evidence="5">
    <location>
        <begin position="91"/>
        <end position="227"/>
    </location>
</feature>
<dbReference type="OMA" id="ACTTWRV"/>
<dbReference type="GO" id="GO:0046872">
    <property type="term" value="F:metal ion binding"/>
    <property type="evidence" value="ECO:0007669"/>
    <property type="project" value="UniProtKB-KW"/>
</dbReference>
<dbReference type="InterPro" id="IPR038062">
    <property type="entry name" value="ScdA-like_N_sf"/>
</dbReference>
<dbReference type="Gene3D" id="1.10.3910.10">
    <property type="entry name" value="SP0561-like"/>
    <property type="match status" value="1"/>
</dbReference>
<name>A0A1H2UY56_ACIFE</name>
<dbReference type="AlphaFoldDB" id="A0A1H2UY56"/>
<dbReference type="Proteomes" id="UP000182379">
    <property type="component" value="Unassembled WGS sequence"/>
</dbReference>
<evidence type="ECO:0000313" key="6">
    <source>
        <dbReference type="EMBL" id="SDW61020.1"/>
    </source>
</evidence>
<dbReference type="PANTHER" id="PTHR36438">
    <property type="entry name" value="IRON-SULFUR CLUSTER REPAIR PROTEIN YTFE"/>
    <property type="match status" value="1"/>
</dbReference>
<dbReference type="InterPro" id="IPR012312">
    <property type="entry name" value="Hemerythrin-like"/>
</dbReference>
<comment type="subcellular location">
    <subcellularLocation>
        <location evidence="1">Cytoplasm</location>
    </subcellularLocation>
</comment>
<dbReference type="GeneID" id="78334442"/>
<dbReference type="RefSeq" id="WP_012938066.1">
    <property type="nucleotide sequence ID" value="NZ_CALAKB010000043.1"/>
</dbReference>
<sequence length="317" mass="35473">MITVKNTLAEVVRDYPQTIPFFNELHLDYCCGGGIPLEEAVKGTDLDANKIAADLNDYIAEHNAKPGSQNDSLEHFKSLSIPDMLSDLEATHHVVERKLWAEIDTDLNKILLVHYAHHGVMLTKLHHLFGLLRTDLEEHFAREEKLVFPLMRTYPRPNLEILTLVQNLEADHSAAGDIIKEIEALTDHFTVPADACATFKRTYQLLEEFVNDVFVHIFKENSIVFPEYAEKAPSQESLDRQVEVSLENEAGRNSNSCGYCESAEGEEEKSPVLYECGNCGALYCNDCGETGCPSCGASFSHAHPIEYSGSSWNPNQD</sequence>
<dbReference type="GO" id="GO:0005737">
    <property type="term" value="C:cytoplasm"/>
    <property type="evidence" value="ECO:0007669"/>
    <property type="project" value="UniProtKB-SubCell"/>
</dbReference>
<dbReference type="PANTHER" id="PTHR36438:SF1">
    <property type="entry name" value="IRON-SULFUR CLUSTER REPAIR PROTEIN YTFE"/>
    <property type="match status" value="1"/>
</dbReference>
<comment type="caution">
    <text evidence="6">The sequence shown here is derived from an EMBL/GenBank/DDBJ whole genome shotgun (WGS) entry which is preliminary data.</text>
</comment>
<evidence type="ECO:0000256" key="4">
    <source>
        <dbReference type="ARBA" id="ARBA00023004"/>
    </source>
</evidence>